<dbReference type="EMBL" id="DQID01000179">
    <property type="protein sequence ID" value="HCT14506.1"/>
    <property type="molecule type" value="Genomic_DNA"/>
</dbReference>
<feature type="domain" description="Circularly permuted ATP-grasp type 2" evidence="1">
    <location>
        <begin position="41"/>
        <end position="424"/>
    </location>
</feature>
<dbReference type="Gene3D" id="3.30.1490.270">
    <property type="match status" value="1"/>
</dbReference>
<dbReference type="InterPro" id="IPR051680">
    <property type="entry name" value="ATP-dep_Glu-Cys_Ligase-2"/>
</dbReference>
<dbReference type="Pfam" id="PF14403">
    <property type="entry name" value="CP_ATPgrasp_2"/>
    <property type="match status" value="1"/>
</dbReference>
<evidence type="ECO:0000259" key="1">
    <source>
        <dbReference type="Pfam" id="PF14403"/>
    </source>
</evidence>
<organism evidence="2 3">
    <name type="scientific">Corynebacterium nuruki</name>
    <dbReference type="NCBI Taxonomy" id="1032851"/>
    <lineage>
        <taxon>Bacteria</taxon>
        <taxon>Bacillati</taxon>
        <taxon>Actinomycetota</taxon>
        <taxon>Actinomycetes</taxon>
        <taxon>Mycobacteriales</taxon>
        <taxon>Corynebacteriaceae</taxon>
        <taxon>Corynebacterium</taxon>
    </lineage>
</organism>
<comment type="caution">
    <text evidence="2">The sequence shown here is derived from an EMBL/GenBank/DDBJ whole genome shotgun (WGS) entry which is preliminary data.</text>
</comment>
<dbReference type="PANTHER" id="PTHR34595:SF7">
    <property type="entry name" value="SLL1039 PROTEIN"/>
    <property type="match status" value="1"/>
</dbReference>
<dbReference type="AlphaFoldDB" id="A0A3D4SYY7"/>
<dbReference type="Proteomes" id="UP000261739">
    <property type="component" value="Unassembled WGS sequence"/>
</dbReference>
<protein>
    <submittedName>
        <fullName evidence="2">Circularly permuted type 2 ATP-grasp protein</fullName>
    </submittedName>
</protein>
<dbReference type="RefSeq" id="WP_273051755.1">
    <property type="nucleotide sequence ID" value="NZ_DAITTW010000093.1"/>
</dbReference>
<dbReference type="PIRSF" id="PIRSF005522">
    <property type="entry name" value="UCP005522"/>
    <property type="match status" value="1"/>
</dbReference>
<accession>A0A3D4SYY7</accession>
<dbReference type="InterPro" id="IPR016450">
    <property type="entry name" value="UCP005522"/>
</dbReference>
<dbReference type="InterPro" id="IPR025841">
    <property type="entry name" value="CP_ATPgrasp_2"/>
</dbReference>
<evidence type="ECO:0000313" key="3">
    <source>
        <dbReference type="Proteomes" id="UP000261739"/>
    </source>
</evidence>
<dbReference type="Gene3D" id="3.40.50.11290">
    <property type="match status" value="1"/>
</dbReference>
<dbReference type="SUPFAM" id="SSF56059">
    <property type="entry name" value="Glutathione synthetase ATP-binding domain-like"/>
    <property type="match status" value="1"/>
</dbReference>
<evidence type="ECO:0000313" key="2">
    <source>
        <dbReference type="EMBL" id="HCT14506.1"/>
    </source>
</evidence>
<gene>
    <name evidence="2" type="ORF">DIW82_06865</name>
</gene>
<reference evidence="2 3" key="1">
    <citation type="journal article" date="2018" name="Nat. Biotechnol.">
        <title>A standardized bacterial taxonomy based on genome phylogeny substantially revises the tree of life.</title>
        <authorList>
            <person name="Parks D.H."/>
            <person name="Chuvochina M."/>
            <person name="Waite D.W."/>
            <person name="Rinke C."/>
            <person name="Skarshewski A."/>
            <person name="Chaumeil P.A."/>
            <person name="Hugenholtz P."/>
        </authorList>
    </citation>
    <scope>NUCLEOTIDE SEQUENCE [LARGE SCALE GENOMIC DNA]</scope>
    <source>
        <strain evidence="2">UBA11247</strain>
    </source>
</reference>
<dbReference type="PANTHER" id="PTHR34595">
    <property type="entry name" value="BLR5612 PROTEIN"/>
    <property type="match status" value="1"/>
</dbReference>
<name>A0A3D4SYY7_9CORY</name>
<sequence length="447" mass="47693">MDAAQMRHRLRVAHGDLRRRGVTFRAAGGDGHVVFPVDPLPRRIGEAEWDRLAAGVRQRARALDLFLDDVYGPAEILRAGVVPRQVLERSPEFRGAGELGRRVRPGGVRVHVYGSDLVQDAVTGRWCILEDNLRMPSGMTFALEARRMTQVHFPELLAGAPAVLDPSGALEEMCMTLRCAVHACTTGVEPAEAHVAVATAGPDDSTWAEQTAVARAGGFTLLTPAEMVVDADDHGVPVLWDISGAAGGESRRRVDVVYLRVVESRLPDRTGDAVAAGTVAIANAPGNGVADDKAVYTFVPAMIRHYLAEEPLLDQVRTWLCADPRQLAEVIDRVGELVVKPVDGYGGSGITVGPECTAAQIAERRAELRAAPERFIAQEPVPLSTLPVLDGGERHVDLRMFAHLRDGASGVTAAVAPVGLTRVAPAGSTVVNSSRGGGAKDTWIVAR</sequence>
<proteinExistence type="predicted"/>
<dbReference type="STRING" id="863239.GCA_000213935_01951"/>